<dbReference type="Proteomes" id="UP000237000">
    <property type="component" value="Unassembled WGS sequence"/>
</dbReference>
<feature type="non-terminal residue" evidence="1">
    <location>
        <position position="109"/>
    </location>
</feature>
<reference evidence="2" key="1">
    <citation type="submission" date="2016-06" db="EMBL/GenBank/DDBJ databases">
        <title>Parallel loss of symbiosis genes in relatives of nitrogen-fixing non-legume Parasponia.</title>
        <authorList>
            <person name="Van Velzen R."/>
            <person name="Holmer R."/>
            <person name="Bu F."/>
            <person name="Rutten L."/>
            <person name="Van Zeijl A."/>
            <person name="Liu W."/>
            <person name="Santuari L."/>
            <person name="Cao Q."/>
            <person name="Sharma T."/>
            <person name="Shen D."/>
            <person name="Roswanjaya Y."/>
            <person name="Wardhani T."/>
            <person name="Kalhor M.S."/>
            <person name="Jansen J."/>
            <person name="Van den Hoogen J."/>
            <person name="Gungor B."/>
            <person name="Hartog M."/>
            <person name="Hontelez J."/>
            <person name="Verver J."/>
            <person name="Yang W.-C."/>
            <person name="Schijlen E."/>
            <person name="Repin R."/>
            <person name="Schilthuizen M."/>
            <person name="Schranz E."/>
            <person name="Heidstra R."/>
            <person name="Miyata K."/>
            <person name="Fedorova E."/>
            <person name="Kohlen W."/>
            <person name="Bisseling T."/>
            <person name="Smit S."/>
            <person name="Geurts R."/>
        </authorList>
    </citation>
    <scope>NUCLEOTIDE SEQUENCE [LARGE SCALE GENOMIC DNA]</scope>
    <source>
        <strain evidence="2">cv. RG33-2</strain>
    </source>
</reference>
<gene>
    <name evidence="1" type="ORF">TorRG33x02_236570</name>
</gene>
<evidence type="ECO:0008006" key="3">
    <source>
        <dbReference type="Google" id="ProtNLM"/>
    </source>
</evidence>
<dbReference type="STRING" id="63057.A0A2P5E0T1"/>
<protein>
    <recommendedName>
        <fullName evidence="3">Reverse transcriptase domain containing protein</fullName>
    </recommendedName>
</protein>
<dbReference type="PANTHER" id="PTHR46890:SF48">
    <property type="entry name" value="RNA-DIRECTED DNA POLYMERASE"/>
    <property type="match status" value="1"/>
</dbReference>
<sequence>MLSWPIISHFLKRKLLALFFRWEPQKALGLDGFNALIFQKHWDIVGDFVSIACLNILNGKNSIKSLNHTHIVLILKIKNPKEVSDYRPISLCNVIYKIITKTIANRMKM</sequence>
<evidence type="ECO:0000313" key="1">
    <source>
        <dbReference type="EMBL" id="PON79145.1"/>
    </source>
</evidence>
<keyword evidence="2" id="KW-1185">Reference proteome</keyword>
<dbReference type="InParanoid" id="A0A2P5E0T1"/>
<dbReference type="OrthoDB" id="1748983at2759"/>
<comment type="caution">
    <text evidence="1">The sequence shown here is derived from an EMBL/GenBank/DDBJ whole genome shotgun (WGS) entry which is preliminary data.</text>
</comment>
<accession>A0A2P5E0T1</accession>
<organism evidence="1 2">
    <name type="scientific">Trema orientale</name>
    <name type="common">Charcoal tree</name>
    <name type="synonym">Celtis orientalis</name>
    <dbReference type="NCBI Taxonomy" id="63057"/>
    <lineage>
        <taxon>Eukaryota</taxon>
        <taxon>Viridiplantae</taxon>
        <taxon>Streptophyta</taxon>
        <taxon>Embryophyta</taxon>
        <taxon>Tracheophyta</taxon>
        <taxon>Spermatophyta</taxon>
        <taxon>Magnoliopsida</taxon>
        <taxon>eudicotyledons</taxon>
        <taxon>Gunneridae</taxon>
        <taxon>Pentapetalae</taxon>
        <taxon>rosids</taxon>
        <taxon>fabids</taxon>
        <taxon>Rosales</taxon>
        <taxon>Cannabaceae</taxon>
        <taxon>Trema</taxon>
    </lineage>
</organism>
<dbReference type="AlphaFoldDB" id="A0A2P5E0T1"/>
<name>A0A2P5E0T1_TREOI</name>
<proteinExistence type="predicted"/>
<dbReference type="PANTHER" id="PTHR46890">
    <property type="entry name" value="NON-LTR RETROLELEMENT REVERSE TRANSCRIPTASE-LIKE PROTEIN-RELATED"/>
    <property type="match status" value="1"/>
</dbReference>
<evidence type="ECO:0000313" key="2">
    <source>
        <dbReference type="Proteomes" id="UP000237000"/>
    </source>
</evidence>
<dbReference type="EMBL" id="JXTC01000237">
    <property type="protein sequence ID" value="PON79145.1"/>
    <property type="molecule type" value="Genomic_DNA"/>
</dbReference>
<dbReference type="InterPro" id="IPR052343">
    <property type="entry name" value="Retrotransposon-Effector_Assoc"/>
</dbReference>